<feature type="compositionally biased region" description="Basic and acidic residues" evidence="1">
    <location>
        <begin position="1459"/>
        <end position="1476"/>
    </location>
</feature>
<feature type="region of interest" description="Disordered" evidence="1">
    <location>
        <begin position="170"/>
        <end position="227"/>
    </location>
</feature>
<dbReference type="EMBL" id="BGZK01000014">
    <property type="protein sequence ID" value="GBP04603.1"/>
    <property type="molecule type" value="Genomic_DNA"/>
</dbReference>
<feature type="region of interest" description="Disordered" evidence="1">
    <location>
        <begin position="1049"/>
        <end position="1084"/>
    </location>
</feature>
<feature type="compositionally biased region" description="Basic and acidic residues" evidence="1">
    <location>
        <begin position="181"/>
        <end position="205"/>
    </location>
</feature>
<reference evidence="2 3" key="1">
    <citation type="journal article" date="2019" name="Commun. Biol.">
        <title>The bagworm genome reveals a unique fibroin gene that provides high tensile strength.</title>
        <authorList>
            <person name="Kono N."/>
            <person name="Nakamura H."/>
            <person name="Ohtoshi R."/>
            <person name="Tomita M."/>
            <person name="Numata K."/>
            <person name="Arakawa K."/>
        </authorList>
    </citation>
    <scope>NUCLEOTIDE SEQUENCE [LARGE SCALE GENOMIC DNA]</scope>
</reference>
<feature type="compositionally biased region" description="Polar residues" evidence="1">
    <location>
        <begin position="1105"/>
        <end position="1118"/>
    </location>
</feature>
<feature type="region of interest" description="Disordered" evidence="1">
    <location>
        <begin position="1105"/>
        <end position="1165"/>
    </location>
</feature>
<evidence type="ECO:0000313" key="3">
    <source>
        <dbReference type="Proteomes" id="UP000299102"/>
    </source>
</evidence>
<name>A0A4C1SQV8_EUMVA</name>
<feature type="compositionally biased region" description="Polar residues" evidence="1">
    <location>
        <begin position="170"/>
        <end position="179"/>
    </location>
</feature>
<feature type="compositionally biased region" description="Polar residues" evidence="1">
    <location>
        <begin position="1400"/>
        <end position="1413"/>
    </location>
</feature>
<feature type="compositionally biased region" description="Polar residues" evidence="1">
    <location>
        <begin position="1569"/>
        <end position="1582"/>
    </location>
</feature>
<feature type="region of interest" description="Disordered" evidence="1">
    <location>
        <begin position="328"/>
        <end position="362"/>
    </location>
</feature>
<accession>A0A4C1SQV8</accession>
<feature type="region of interest" description="Disordered" evidence="1">
    <location>
        <begin position="242"/>
        <end position="278"/>
    </location>
</feature>
<dbReference type="Proteomes" id="UP000299102">
    <property type="component" value="Unassembled WGS sequence"/>
</dbReference>
<feature type="compositionally biased region" description="Basic and acidic residues" evidence="1">
    <location>
        <begin position="1372"/>
        <end position="1396"/>
    </location>
</feature>
<feature type="compositionally biased region" description="Polar residues" evidence="1">
    <location>
        <begin position="1065"/>
        <end position="1076"/>
    </location>
</feature>
<protein>
    <submittedName>
        <fullName evidence="2">Uncharacterized protein</fullName>
    </submittedName>
</protein>
<feature type="compositionally biased region" description="Basic and acidic residues" evidence="1">
    <location>
        <begin position="1281"/>
        <end position="1295"/>
    </location>
</feature>
<feature type="compositionally biased region" description="Polar residues" evidence="1">
    <location>
        <begin position="1296"/>
        <end position="1322"/>
    </location>
</feature>
<feature type="region of interest" description="Disordered" evidence="1">
    <location>
        <begin position="463"/>
        <end position="497"/>
    </location>
</feature>
<dbReference type="STRING" id="151549.A0A4C1SQV8"/>
<feature type="compositionally biased region" description="Basic and acidic residues" evidence="1">
    <location>
        <begin position="396"/>
        <end position="414"/>
    </location>
</feature>
<gene>
    <name evidence="2" type="ORF">EVAR_3945_1</name>
</gene>
<evidence type="ECO:0000256" key="1">
    <source>
        <dbReference type="SAM" id="MobiDB-lite"/>
    </source>
</evidence>
<evidence type="ECO:0000313" key="2">
    <source>
        <dbReference type="EMBL" id="GBP04603.1"/>
    </source>
</evidence>
<feature type="region of interest" description="Disordered" evidence="1">
    <location>
        <begin position="396"/>
        <end position="415"/>
    </location>
</feature>
<feature type="region of interest" description="Disordered" evidence="1">
    <location>
        <begin position="1260"/>
        <end position="1582"/>
    </location>
</feature>
<dbReference type="OrthoDB" id="7743577at2759"/>
<feature type="compositionally biased region" description="Low complexity" evidence="1">
    <location>
        <begin position="253"/>
        <end position="265"/>
    </location>
</feature>
<keyword evidence="3" id="KW-1185">Reference proteome</keyword>
<feature type="compositionally biased region" description="Polar residues" evidence="1">
    <location>
        <begin position="474"/>
        <end position="497"/>
    </location>
</feature>
<organism evidence="2 3">
    <name type="scientific">Eumeta variegata</name>
    <name type="common">Bagworm moth</name>
    <name type="synonym">Eumeta japonica</name>
    <dbReference type="NCBI Taxonomy" id="151549"/>
    <lineage>
        <taxon>Eukaryota</taxon>
        <taxon>Metazoa</taxon>
        <taxon>Ecdysozoa</taxon>
        <taxon>Arthropoda</taxon>
        <taxon>Hexapoda</taxon>
        <taxon>Insecta</taxon>
        <taxon>Pterygota</taxon>
        <taxon>Neoptera</taxon>
        <taxon>Endopterygota</taxon>
        <taxon>Lepidoptera</taxon>
        <taxon>Glossata</taxon>
        <taxon>Ditrysia</taxon>
        <taxon>Tineoidea</taxon>
        <taxon>Psychidae</taxon>
        <taxon>Oiketicinae</taxon>
        <taxon>Eumeta</taxon>
    </lineage>
</organism>
<feature type="compositionally biased region" description="Basic and acidic residues" evidence="1">
    <location>
        <begin position="1049"/>
        <end position="1059"/>
    </location>
</feature>
<feature type="compositionally biased region" description="Basic and acidic residues" evidence="1">
    <location>
        <begin position="328"/>
        <end position="342"/>
    </location>
</feature>
<feature type="compositionally biased region" description="Basic and acidic residues" evidence="1">
    <location>
        <begin position="659"/>
        <end position="677"/>
    </location>
</feature>
<feature type="region of interest" description="Disordered" evidence="1">
    <location>
        <begin position="659"/>
        <end position="696"/>
    </location>
</feature>
<sequence>MIHVEGRRSVNGTGWPEALTRSSDHLVGGRHALRRLVRGRHSMTCLLQRLSVYERWACSLSLLLTNSSLLCHVQGKRKACSTIKPFRVLFKTVGRGAASLVREIRIIPAIGEHFPASGAALLEESFRVFSKISAPICLLEQAHTARSSFVKRLKTGDGVKGRLKLKTQNTRALNSSQMGESAREREGIIRTQAGERDSEKMDRSALSKRAQLAELPPRPGASPGMLRRRYSVPEIIMRKYRLAQQRSDSEETGATTAPSRAASPASPSPPRGSCASLCEPPHRFLRRDREVMRKSALLRRLWGRSNCNPCANCCYCSGDLYTSQDCGRETRSLDGSRSELRHLSSSFTSSRHSRDSHMPAGWATPKRQKLESRNHFDGSDEMLRTAMRNSYGRIEETRQDKELSDSTFQSHDHGVSSYVLTSSETPLTDRCNTSDSHGYKINKRSIKEKESPKKSLEYESISTLQTNNDDHSLSETSESYPTTISTAKGTNGSSDNRLFSKNNHIDIRINEKYEEVENNDNNILSNEVSSITPMYELLEVVVSETIDAPPTDANAISSIEKPKKEFLKHTHPALCHKNVNNIDLDQYVSNILVESLNSLTDQIELMNASIGSERKISIVEKEIKVKLQNTGVNTIVHLSPTSNNQIIFGNEELYYNKEDNKDKEVQEEPIRDDDHSVESNNNYTTSAATYRDQSGEVQMDETRNNNFENIMQNETVNKAVLQQIQKLFQDGLEKFDPQLSYAGSVIPEISHIEISNVDVYIDEHGKANLDAACPSEVRTQHIVNNEKPKITICEPTEPLSGISTGSHYKNVDGAILIPRYLAFPKTDSMEVNTSSSDDAEVVGSDCTSLVDSLDDPNSPRSIFLRRTFNSKRSELVRSTIDVLDLLPENAFKPEKQREKSEAFFIRIKDDNCDCEKENIIVADHMPEKIKQRLYRRHRKRELRMECARRKKVKQLKREIEKQRHNDIINSKREIERDCSTIINALIDEVIAKIAEEEFKYMKIKQKTNGQIHKKTNDNFTSVSKRATWKKDIDYMNKAEHLNMKYDIEKERQRKSERSRVRGKMSLQTRPPLTSNECGPKRIYQKSEIHDGNKCIEILEILEYPDTSQSSPDTANSDDNQSQSANKNKKSKIPIPVYERIQTKYRAPPPHKSPTHGRRSPIFSFETDGRSDKILATMLIDALSDSTDGETSVKSHKLTRTPDISARRASVPQQEVRSRSNSLRFRQMFDIIPEEKSSLSIESSNEDVNYNRRVSAPNLTQAVEGNNNETVISHKPPIDSPKLNRRDTQKLSKETKSIGTSPLNDGNESGGSSENTRNKNVMTSPLRKSAATSPIFPNKPEKACGPSSSGKKALSSHGTKAGWLGFYRPNKQILDEEGSKDNPKAAKSDEKSKEEKSTSTQYEYSSRTQSTVRTIESEKMDPIIIVKDKSRVKRESTQSRGVRNKTDERKEKERKKKSERTKSESVDAKERDNKAVRQNDGTARPLSDPPGRDVIIRKTDKKRIQMISLEKSEEETVHPRTVRLSNALDDNGGVSSTDSDDSGKSLLCSLAPKWLAGGRQKRQVRKKPSQEQVNQQNPAGNLE</sequence>
<feature type="compositionally biased region" description="Polar residues" evidence="1">
    <location>
        <begin position="1260"/>
        <end position="1270"/>
    </location>
</feature>
<proteinExistence type="predicted"/>
<comment type="caution">
    <text evidence="2">The sequence shown here is derived from an EMBL/GenBank/DDBJ whole genome shotgun (WGS) entry which is preliminary data.</text>
</comment>
<feature type="compositionally biased region" description="Polar residues" evidence="1">
    <location>
        <begin position="678"/>
        <end position="696"/>
    </location>
</feature>
<feature type="compositionally biased region" description="Basic and acidic residues" evidence="1">
    <location>
        <begin position="1414"/>
        <end position="1436"/>
    </location>
</feature>